<dbReference type="GO" id="GO:0003964">
    <property type="term" value="F:RNA-directed DNA polymerase activity"/>
    <property type="evidence" value="ECO:0007669"/>
    <property type="project" value="UniProtKB-KW"/>
</dbReference>
<dbReference type="AlphaFoldDB" id="A0A699GZ54"/>
<feature type="compositionally biased region" description="Basic and acidic residues" evidence="1">
    <location>
        <begin position="80"/>
        <end position="104"/>
    </location>
</feature>
<evidence type="ECO:0000313" key="2">
    <source>
        <dbReference type="EMBL" id="GEW99569.1"/>
    </source>
</evidence>
<feature type="non-terminal residue" evidence="2">
    <location>
        <position position="1"/>
    </location>
</feature>
<accession>A0A699GZ54</accession>
<keyword evidence="2" id="KW-0808">Transferase</keyword>
<comment type="caution">
    <text evidence="2">The sequence shown here is derived from an EMBL/GenBank/DDBJ whole genome shotgun (WGS) entry which is preliminary data.</text>
</comment>
<reference evidence="2" key="1">
    <citation type="journal article" date="2019" name="Sci. Rep.">
        <title>Draft genome of Tanacetum cinerariifolium, the natural source of mosquito coil.</title>
        <authorList>
            <person name="Yamashiro T."/>
            <person name="Shiraishi A."/>
            <person name="Satake H."/>
            <person name="Nakayama K."/>
        </authorList>
    </citation>
    <scope>NUCLEOTIDE SEQUENCE</scope>
</reference>
<feature type="region of interest" description="Disordered" evidence="1">
    <location>
        <begin position="59"/>
        <end position="112"/>
    </location>
</feature>
<protein>
    <submittedName>
        <fullName evidence="2">Reverse transcriptase zinc-binding domain-containing protein</fullName>
    </submittedName>
</protein>
<evidence type="ECO:0000256" key="1">
    <source>
        <dbReference type="SAM" id="MobiDB-lite"/>
    </source>
</evidence>
<feature type="compositionally biased region" description="Low complexity" evidence="1">
    <location>
        <begin position="63"/>
        <end position="76"/>
    </location>
</feature>
<sequence>EESLVTESTTLEANFSIDGITLDASLVTEGVVTEACFVTEGTTLESCLVNEGIGVNDNTGIAESSGTESENSSSTTPFSRLEDENKSSDKDSTNADIGPSHDSDTVTEVPHSSNDTFENVFAHGIRSHKQPESIPDTYKVNENNSNIISHIPNMDPDRDKEEHDDALGFENQNDYVNLSLLNKAKELAPCLYNIEKIGKDELSDHKIISEEESKCEAKKRLKVKQRKSLLSYHGFVYAETQFEETPNIPLKRRNINLKEHLAQVQLRNYDPKLWNSLPMKYFCYVKQAMLKFEKQTFIKIEINRGDLFRMIFEHSINERVRNQLSEEFEPFVKNVNLQLKYFEKSLTKEMKDDLKYIVSLEDELNEACLILDIQQEFFKTQFESAISESYSRVYKNEMFEENFALENENCCLKKTITQL</sequence>
<dbReference type="EMBL" id="BKCJ010084104">
    <property type="protein sequence ID" value="GEW99569.1"/>
    <property type="molecule type" value="Genomic_DNA"/>
</dbReference>
<keyword evidence="2" id="KW-0548">Nucleotidyltransferase</keyword>
<name>A0A699GZ54_TANCI</name>
<organism evidence="2">
    <name type="scientific">Tanacetum cinerariifolium</name>
    <name type="common">Dalmatian daisy</name>
    <name type="synonym">Chrysanthemum cinerariifolium</name>
    <dbReference type="NCBI Taxonomy" id="118510"/>
    <lineage>
        <taxon>Eukaryota</taxon>
        <taxon>Viridiplantae</taxon>
        <taxon>Streptophyta</taxon>
        <taxon>Embryophyta</taxon>
        <taxon>Tracheophyta</taxon>
        <taxon>Spermatophyta</taxon>
        <taxon>Magnoliopsida</taxon>
        <taxon>eudicotyledons</taxon>
        <taxon>Gunneridae</taxon>
        <taxon>Pentapetalae</taxon>
        <taxon>asterids</taxon>
        <taxon>campanulids</taxon>
        <taxon>Asterales</taxon>
        <taxon>Asteraceae</taxon>
        <taxon>Asteroideae</taxon>
        <taxon>Anthemideae</taxon>
        <taxon>Anthemidinae</taxon>
        <taxon>Tanacetum</taxon>
    </lineage>
</organism>
<proteinExistence type="predicted"/>
<keyword evidence="2" id="KW-0695">RNA-directed DNA polymerase</keyword>
<gene>
    <name evidence="2" type="ORF">Tci_271545</name>
</gene>